<dbReference type="Pfam" id="PF13248">
    <property type="entry name" value="Zn_ribbon_3"/>
    <property type="match status" value="1"/>
</dbReference>
<sequence>MTSINCPSCGSSIDSNVSFCPDCGTKINQSVSINQGLPSAAAKMNENNKWYDNKLLTHILLMFMFPVGLFALWKTKTIAKWWKITATCIVTLMVVIGFSSSEDENTDVNNVASTEEAKDVNQDPLNITSDSVNMLVGAKVPYDKWVYWGNPTTMEETNNNVWVAYLPQANISFVSNKSDDMIVYAAFGKESASSYLKKANEERNTNIESQFSAWNGSHRNLERAIKGAMNDPDSYEHVETKYWDMDNHIVVLTKYRGKNAFGGKVLGSVKARVSLDGDILEVIEQN</sequence>
<evidence type="ECO:0000259" key="2">
    <source>
        <dbReference type="Pfam" id="PF13248"/>
    </source>
</evidence>
<organism evidence="3 4">
    <name type="scientific">Pontibacter aquaedesilientis</name>
    <dbReference type="NCBI Taxonomy" id="2766980"/>
    <lineage>
        <taxon>Bacteria</taxon>
        <taxon>Pseudomonadati</taxon>
        <taxon>Bacteroidota</taxon>
        <taxon>Cytophagia</taxon>
        <taxon>Cytophagales</taxon>
        <taxon>Hymenobacteraceae</taxon>
        <taxon>Pontibacter</taxon>
    </lineage>
</organism>
<evidence type="ECO:0000313" key="4">
    <source>
        <dbReference type="Proteomes" id="UP000625551"/>
    </source>
</evidence>
<evidence type="ECO:0000313" key="3">
    <source>
        <dbReference type="EMBL" id="MBD1399048.1"/>
    </source>
</evidence>
<dbReference type="InterPro" id="IPR059113">
    <property type="entry name" value="Znf_ribbon"/>
</dbReference>
<keyword evidence="1" id="KW-0472">Membrane</keyword>
<dbReference type="Proteomes" id="UP000625551">
    <property type="component" value="Unassembled WGS sequence"/>
</dbReference>
<reference evidence="3 4" key="1">
    <citation type="submission" date="2020-09" db="EMBL/GenBank/DDBJ databases">
        <title>Genome sequencing and assembly of Pontibacter sp.</title>
        <authorList>
            <person name="Chhetri G."/>
        </authorList>
    </citation>
    <scope>NUCLEOTIDE SEQUENCE [LARGE SCALE GENOMIC DNA]</scope>
    <source>
        <strain evidence="3 4">JH31</strain>
    </source>
</reference>
<feature type="transmembrane region" description="Helical" evidence="1">
    <location>
        <begin position="55"/>
        <end position="73"/>
    </location>
</feature>
<accession>A0ABR7XL91</accession>
<keyword evidence="1" id="KW-0812">Transmembrane</keyword>
<keyword evidence="1" id="KW-1133">Transmembrane helix</keyword>
<protein>
    <submittedName>
        <fullName evidence="3">Zinc ribbon domain-containing protein</fullName>
    </submittedName>
</protein>
<comment type="caution">
    <text evidence="3">The sequence shown here is derived from an EMBL/GenBank/DDBJ whole genome shotgun (WGS) entry which is preliminary data.</text>
</comment>
<keyword evidence="4" id="KW-1185">Reference proteome</keyword>
<dbReference type="RefSeq" id="WP_191185174.1">
    <property type="nucleotide sequence ID" value="NZ_JACXAJ010000015.1"/>
</dbReference>
<feature type="domain" description="Putative zinc-ribbon" evidence="2">
    <location>
        <begin position="4"/>
        <end position="27"/>
    </location>
</feature>
<name>A0ABR7XL91_9BACT</name>
<evidence type="ECO:0000256" key="1">
    <source>
        <dbReference type="SAM" id="Phobius"/>
    </source>
</evidence>
<gene>
    <name evidence="3" type="ORF">H9Q13_17915</name>
</gene>
<proteinExistence type="predicted"/>
<dbReference type="EMBL" id="JACXAJ010000015">
    <property type="protein sequence ID" value="MBD1399048.1"/>
    <property type="molecule type" value="Genomic_DNA"/>
</dbReference>